<gene>
    <name evidence="11" type="ORF">HYC85_015117</name>
</gene>
<dbReference type="PANTHER" id="PTHR31375">
    <property type="match status" value="1"/>
</dbReference>
<dbReference type="Proteomes" id="UP000593564">
    <property type="component" value="Unassembled WGS sequence"/>
</dbReference>
<evidence type="ECO:0000256" key="10">
    <source>
        <dbReference type="SAM" id="SignalP"/>
    </source>
</evidence>
<evidence type="ECO:0000256" key="1">
    <source>
        <dbReference type="ARBA" id="ARBA00004191"/>
    </source>
</evidence>
<keyword evidence="10" id="KW-0732">Signal</keyword>
<protein>
    <recommendedName>
        <fullName evidence="13">Exopolygalacturonase</fullName>
    </recommendedName>
</protein>
<evidence type="ECO:0000313" key="12">
    <source>
        <dbReference type="Proteomes" id="UP000593564"/>
    </source>
</evidence>
<evidence type="ECO:0008006" key="13">
    <source>
        <dbReference type="Google" id="ProtNLM"/>
    </source>
</evidence>
<keyword evidence="7" id="KW-0961">Cell wall biogenesis/degradation</keyword>
<dbReference type="Gene3D" id="2.160.20.10">
    <property type="entry name" value="Single-stranded right-handed beta-helix, Pectin lyase-like"/>
    <property type="match status" value="1"/>
</dbReference>
<dbReference type="Pfam" id="PF00295">
    <property type="entry name" value="Glyco_hydro_28"/>
    <property type="match status" value="1"/>
</dbReference>
<feature type="chain" id="PRO_5029870609" description="Exopolygalacturonase" evidence="10">
    <location>
        <begin position="27"/>
        <end position="406"/>
    </location>
</feature>
<evidence type="ECO:0000256" key="5">
    <source>
        <dbReference type="ARBA" id="ARBA00022801"/>
    </source>
</evidence>
<dbReference type="InterPro" id="IPR012334">
    <property type="entry name" value="Pectin_lyas_fold"/>
</dbReference>
<dbReference type="InterPro" id="IPR006626">
    <property type="entry name" value="PbH1"/>
</dbReference>
<dbReference type="FunFam" id="2.160.20.10:FF:000004">
    <property type="entry name" value="Pectin lyase-like superfamily protein"/>
    <property type="match status" value="1"/>
</dbReference>
<evidence type="ECO:0000256" key="3">
    <source>
        <dbReference type="ARBA" id="ARBA00022512"/>
    </source>
</evidence>
<evidence type="ECO:0000256" key="6">
    <source>
        <dbReference type="ARBA" id="ARBA00023295"/>
    </source>
</evidence>
<evidence type="ECO:0000256" key="8">
    <source>
        <dbReference type="PROSITE-ProRule" id="PRU10052"/>
    </source>
</evidence>
<comment type="subcellular location">
    <subcellularLocation>
        <location evidence="1">Secreted</location>
        <location evidence="1">Cell wall</location>
    </subcellularLocation>
</comment>
<comment type="caution">
    <text evidence="11">The sequence shown here is derived from an EMBL/GenBank/DDBJ whole genome shotgun (WGS) entry which is preliminary data.</text>
</comment>
<accession>A0A7J7H8A7</accession>
<dbReference type="AlphaFoldDB" id="A0A7J7H8A7"/>
<keyword evidence="5 9" id="KW-0378">Hydrolase</keyword>
<evidence type="ECO:0000256" key="2">
    <source>
        <dbReference type="ARBA" id="ARBA00008834"/>
    </source>
</evidence>
<organism evidence="11 12">
    <name type="scientific">Camellia sinensis</name>
    <name type="common">Tea plant</name>
    <name type="synonym">Thea sinensis</name>
    <dbReference type="NCBI Taxonomy" id="4442"/>
    <lineage>
        <taxon>Eukaryota</taxon>
        <taxon>Viridiplantae</taxon>
        <taxon>Streptophyta</taxon>
        <taxon>Embryophyta</taxon>
        <taxon>Tracheophyta</taxon>
        <taxon>Spermatophyta</taxon>
        <taxon>Magnoliopsida</taxon>
        <taxon>eudicotyledons</taxon>
        <taxon>Gunneridae</taxon>
        <taxon>Pentapetalae</taxon>
        <taxon>asterids</taxon>
        <taxon>Ericales</taxon>
        <taxon>Theaceae</taxon>
        <taxon>Camellia</taxon>
    </lineage>
</organism>
<dbReference type="SUPFAM" id="SSF51126">
    <property type="entry name" value="Pectin lyase-like"/>
    <property type="match status" value="1"/>
</dbReference>
<feature type="signal peptide" evidence="10">
    <location>
        <begin position="1"/>
        <end position="26"/>
    </location>
</feature>
<dbReference type="SMART" id="SM00710">
    <property type="entry name" value="PbH1"/>
    <property type="match status" value="5"/>
</dbReference>
<keyword evidence="12" id="KW-1185">Reference proteome</keyword>
<dbReference type="GO" id="GO:0004650">
    <property type="term" value="F:polygalacturonase activity"/>
    <property type="evidence" value="ECO:0007669"/>
    <property type="project" value="InterPro"/>
</dbReference>
<feature type="active site" evidence="8">
    <location>
        <position position="252"/>
    </location>
</feature>
<dbReference type="InterPro" id="IPR000743">
    <property type="entry name" value="Glyco_hydro_28"/>
</dbReference>
<keyword evidence="4" id="KW-0964">Secreted</keyword>
<dbReference type="GO" id="GO:0005975">
    <property type="term" value="P:carbohydrate metabolic process"/>
    <property type="evidence" value="ECO:0007669"/>
    <property type="project" value="InterPro"/>
</dbReference>
<evidence type="ECO:0000256" key="4">
    <source>
        <dbReference type="ARBA" id="ARBA00022525"/>
    </source>
</evidence>
<dbReference type="InterPro" id="IPR011050">
    <property type="entry name" value="Pectin_lyase_fold/virulence"/>
</dbReference>
<dbReference type="PROSITE" id="PS00502">
    <property type="entry name" value="POLYGALACTURONASE"/>
    <property type="match status" value="1"/>
</dbReference>
<reference evidence="12" key="1">
    <citation type="journal article" date="2020" name="Nat. Commun.">
        <title>Genome assembly of wild tea tree DASZ reveals pedigree and selection history of tea varieties.</title>
        <authorList>
            <person name="Zhang W."/>
            <person name="Zhang Y."/>
            <person name="Qiu H."/>
            <person name="Guo Y."/>
            <person name="Wan H."/>
            <person name="Zhang X."/>
            <person name="Scossa F."/>
            <person name="Alseekh S."/>
            <person name="Zhang Q."/>
            <person name="Wang P."/>
            <person name="Xu L."/>
            <person name="Schmidt M.H."/>
            <person name="Jia X."/>
            <person name="Li D."/>
            <person name="Zhu A."/>
            <person name="Guo F."/>
            <person name="Chen W."/>
            <person name="Ni D."/>
            <person name="Usadel B."/>
            <person name="Fernie A.R."/>
            <person name="Wen W."/>
        </authorList>
    </citation>
    <scope>NUCLEOTIDE SEQUENCE [LARGE SCALE GENOMIC DNA]</scope>
    <source>
        <strain evidence="12">cv. G240</strain>
    </source>
</reference>
<evidence type="ECO:0000313" key="11">
    <source>
        <dbReference type="EMBL" id="KAF5949160.1"/>
    </source>
</evidence>
<sequence>MGSVWTCCATLCLFLMLLSLVCITDARGGGGGWQPVFFDVTQFGAVADGKTDNSMAFWKAWNEACRWKGKSRILIPRGTYMVNSVIFRGPCQGPMVLLINGTLMAPSDPKLFMSDHWIGFQYVDGLVIKGGGTLDGQGLSAWSYNDCFTNSQCKPLPVTMRFDFVNNARIRHIRSINSKNSHFNIFACNNLNMSHIKISAPEFSPNTDGIHIGSSNNIKIAHSVIGTGDDCISMVSGSQNIDISDVSCGPGHGISIGSLGRSPYEEHVTGITIRNCTLNGTQNGVRIKTWAPSWPSVATDFKFENIVMSKVNNPIIIDQQYCPRPNCDENAQSEVQISNVTFKNIRGSSSSKVAVTLKCSRIVPCENITLVNINLSYDGPGGGPSSSFCSNVRGQTIGTQNPPSCL</sequence>
<comment type="similarity">
    <text evidence="2 9">Belongs to the glycosyl hydrolase 28 family.</text>
</comment>
<name>A0A7J7H8A7_CAMSI</name>
<evidence type="ECO:0000256" key="7">
    <source>
        <dbReference type="ARBA" id="ARBA00023316"/>
    </source>
</evidence>
<keyword evidence="6 9" id="KW-0326">Glycosidase</keyword>
<evidence type="ECO:0000256" key="9">
    <source>
        <dbReference type="RuleBase" id="RU361169"/>
    </source>
</evidence>
<dbReference type="EMBL" id="JACBKZ010000006">
    <property type="protein sequence ID" value="KAF5949160.1"/>
    <property type="molecule type" value="Genomic_DNA"/>
</dbReference>
<dbReference type="GO" id="GO:0071555">
    <property type="term" value="P:cell wall organization"/>
    <property type="evidence" value="ECO:0007669"/>
    <property type="project" value="UniProtKB-KW"/>
</dbReference>
<proteinExistence type="inferred from homology"/>
<keyword evidence="3" id="KW-0134">Cell wall</keyword>
<reference evidence="11 12" key="2">
    <citation type="submission" date="2020-07" db="EMBL/GenBank/DDBJ databases">
        <title>Genome assembly of wild tea tree DASZ reveals pedigree and selection history of tea varieties.</title>
        <authorList>
            <person name="Zhang W."/>
        </authorList>
    </citation>
    <scope>NUCLEOTIDE SEQUENCE [LARGE SCALE GENOMIC DNA]</scope>
    <source>
        <strain evidence="12">cv. G240</strain>
        <tissue evidence="11">Leaf</tissue>
    </source>
</reference>